<dbReference type="PANTHER" id="PTHR40278:SF1">
    <property type="entry name" value="DNA UTILIZATION PROTEIN HOFN"/>
    <property type="match status" value="1"/>
</dbReference>
<gene>
    <name evidence="3" type="ORF">ENN98_05690</name>
</gene>
<keyword evidence="1" id="KW-0175">Coiled coil</keyword>
<dbReference type="AlphaFoldDB" id="A0A7C2XGD4"/>
<feature type="transmembrane region" description="Helical" evidence="2">
    <location>
        <begin position="21"/>
        <end position="43"/>
    </location>
</feature>
<dbReference type="InterPro" id="IPR052534">
    <property type="entry name" value="Extracell_DNA_Util/SecSys_Comp"/>
</dbReference>
<feature type="coiled-coil region" evidence="1">
    <location>
        <begin position="47"/>
        <end position="84"/>
    </location>
</feature>
<proteinExistence type="predicted"/>
<dbReference type="Proteomes" id="UP000885986">
    <property type="component" value="Unassembled WGS sequence"/>
</dbReference>
<keyword evidence="2" id="KW-1133">Transmembrane helix</keyword>
<sequence>MIKINLLPIKELKQRRRRRQELFFLVGSLTALLLLLVVATLALNAQVNGLKAEIVELDRQKASLQSIQRQITALQRQQEALETKISAIRTLRTHSQLPVRVLDEISNRTPSQRMWLNSLRLAGNTLSIAGVGLDNPTIAQYMQTLERSPYFAGVDLASTAQTDIGGQKLKTFSLTIRVTPPPAKEAPEGEGEQ</sequence>
<dbReference type="PANTHER" id="PTHR40278">
    <property type="entry name" value="DNA UTILIZATION PROTEIN HOFN"/>
    <property type="match status" value="1"/>
</dbReference>
<accession>A0A7C2XGD4</accession>
<name>A0A7C2XGD4_9BACT</name>
<organism evidence="3">
    <name type="scientific">Desulfurivibrio alkaliphilus</name>
    <dbReference type="NCBI Taxonomy" id="427923"/>
    <lineage>
        <taxon>Bacteria</taxon>
        <taxon>Pseudomonadati</taxon>
        <taxon>Thermodesulfobacteriota</taxon>
        <taxon>Desulfobulbia</taxon>
        <taxon>Desulfobulbales</taxon>
        <taxon>Desulfobulbaceae</taxon>
        <taxon>Desulfurivibrio</taxon>
    </lineage>
</organism>
<keyword evidence="2" id="KW-0812">Transmembrane</keyword>
<dbReference type="InterPro" id="IPR007813">
    <property type="entry name" value="PilN"/>
</dbReference>
<keyword evidence="2" id="KW-0472">Membrane</keyword>
<evidence type="ECO:0000256" key="2">
    <source>
        <dbReference type="SAM" id="Phobius"/>
    </source>
</evidence>
<evidence type="ECO:0000313" key="3">
    <source>
        <dbReference type="EMBL" id="HET98169.1"/>
    </source>
</evidence>
<dbReference type="EMBL" id="DSDS01000132">
    <property type="protein sequence ID" value="HET98169.1"/>
    <property type="molecule type" value="Genomic_DNA"/>
</dbReference>
<reference evidence="3" key="1">
    <citation type="journal article" date="2020" name="mSystems">
        <title>Genome- and Community-Level Interaction Insights into Carbon Utilization and Element Cycling Functions of Hydrothermarchaeota in Hydrothermal Sediment.</title>
        <authorList>
            <person name="Zhou Z."/>
            <person name="Liu Y."/>
            <person name="Xu W."/>
            <person name="Pan J."/>
            <person name="Luo Z.H."/>
            <person name="Li M."/>
        </authorList>
    </citation>
    <scope>NUCLEOTIDE SEQUENCE [LARGE SCALE GENOMIC DNA]</scope>
    <source>
        <strain evidence="3">SpSt-1224</strain>
    </source>
</reference>
<evidence type="ECO:0000256" key="1">
    <source>
        <dbReference type="SAM" id="Coils"/>
    </source>
</evidence>
<protein>
    <submittedName>
        <fullName evidence="3">Fimbrial assembly protein</fullName>
    </submittedName>
</protein>
<dbReference type="Pfam" id="PF05137">
    <property type="entry name" value="PilN"/>
    <property type="match status" value="1"/>
</dbReference>
<comment type="caution">
    <text evidence="3">The sequence shown here is derived from an EMBL/GenBank/DDBJ whole genome shotgun (WGS) entry which is preliminary data.</text>
</comment>